<keyword evidence="3" id="KW-1185">Reference proteome</keyword>
<evidence type="ECO:0000313" key="2">
    <source>
        <dbReference type="EMBL" id="ASC70578.1"/>
    </source>
</evidence>
<dbReference type="KEGG" id="hhg:XM38_015180"/>
<evidence type="ECO:0000313" key="3">
    <source>
        <dbReference type="Proteomes" id="UP000191901"/>
    </source>
</evidence>
<organism evidence="2 3">
    <name type="scientific">Halomicronema hongdechloris C2206</name>
    <dbReference type="NCBI Taxonomy" id="1641165"/>
    <lineage>
        <taxon>Bacteria</taxon>
        <taxon>Bacillati</taxon>
        <taxon>Cyanobacteriota</taxon>
        <taxon>Cyanophyceae</taxon>
        <taxon>Nodosilineales</taxon>
        <taxon>Nodosilineaceae</taxon>
        <taxon>Halomicronema</taxon>
    </lineage>
</organism>
<evidence type="ECO:0000259" key="1">
    <source>
        <dbReference type="Pfam" id="PF06094"/>
    </source>
</evidence>
<dbReference type="InterPro" id="IPR036568">
    <property type="entry name" value="GGCT-like_sf"/>
</dbReference>
<dbReference type="InterPro" id="IPR013024">
    <property type="entry name" value="GGCT-like"/>
</dbReference>
<proteinExistence type="predicted"/>
<sequence>MLDHMLALSMLQPSVYVFVYGTLKPGELAYDKICRPQVLTVDAAAVPGRLYHLPQGYPAITTEPGWVQGYRLGFPDATILTVLDEFEDCYPNRPEDSLYHRVAETVLTPDRHPLGTAWLYRMAPERVRQLQGRWLPQGCWSASRLS</sequence>
<dbReference type="SUPFAM" id="SSF110857">
    <property type="entry name" value="Gamma-glutamyl cyclotransferase-like"/>
    <property type="match status" value="1"/>
</dbReference>
<feature type="domain" description="Gamma-glutamylcyclotransferase AIG2-like" evidence="1">
    <location>
        <begin position="17"/>
        <end position="141"/>
    </location>
</feature>
<dbReference type="AlphaFoldDB" id="A0A1Z3HJU7"/>
<reference evidence="2 3" key="1">
    <citation type="journal article" date="2016" name="Biochim. Biophys. Acta">
        <title>Characterization of red-shifted phycobilisomes isolated from the chlorophyll f-containing cyanobacterium Halomicronema hongdechloris.</title>
        <authorList>
            <person name="Li Y."/>
            <person name="Lin Y."/>
            <person name="Garvey C.J."/>
            <person name="Birch D."/>
            <person name="Corkery R.W."/>
            <person name="Loughlin P.C."/>
            <person name="Scheer H."/>
            <person name="Willows R.D."/>
            <person name="Chen M."/>
        </authorList>
    </citation>
    <scope>NUCLEOTIDE SEQUENCE [LARGE SCALE GENOMIC DNA]</scope>
    <source>
        <strain evidence="2 3">C2206</strain>
    </source>
</reference>
<gene>
    <name evidence="2" type="ORF">XM38_015180</name>
</gene>
<dbReference type="CDD" id="cd06661">
    <property type="entry name" value="GGCT_like"/>
    <property type="match status" value="1"/>
</dbReference>
<dbReference type="Pfam" id="PF06094">
    <property type="entry name" value="GGACT"/>
    <property type="match status" value="1"/>
</dbReference>
<dbReference type="EMBL" id="CP021983">
    <property type="protein sequence ID" value="ASC70578.1"/>
    <property type="molecule type" value="Genomic_DNA"/>
</dbReference>
<dbReference type="InterPro" id="IPR009288">
    <property type="entry name" value="AIG2-like_dom"/>
</dbReference>
<dbReference type="Proteomes" id="UP000191901">
    <property type="component" value="Chromosome"/>
</dbReference>
<protein>
    <recommendedName>
        <fullName evidence="1">Gamma-glutamylcyclotransferase AIG2-like domain-containing protein</fullName>
    </recommendedName>
</protein>
<dbReference type="STRING" id="1641165.XM38_07650"/>
<dbReference type="Gene3D" id="3.10.490.10">
    <property type="entry name" value="Gamma-glutamyl cyclotransferase-like"/>
    <property type="match status" value="1"/>
</dbReference>
<name>A0A1Z3HJU7_9CYAN</name>
<accession>A0A1Z3HJU7</accession>